<organism evidence="2 3">
    <name type="scientific">Succinatimonas hippei (strain DSM 22608 / JCM 16073 / KCTC 15190 / YIT 12066)</name>
    <dbReference type="NCBI Taxonomy" id="762983"/>
    <lineage>
        <taxon>Bacteria</taxon>
        <taxon>Pseudomonadati</taxon>
        <taxon>Pseudomonadota</taxon>
        <taxon>Gammaproteobacteria</taxon>
        <taxon>Aeromonadales</taxon>
        <taxon>Succinivibrionaceae</taxon>
        <taxon>Succinatimonas</taxon>
    </lineage>
</organism>
<dbReference type="AlphaFoldDB" id="E8LII9"/>
<dbReference type="Proteomes" id="UP000018458">
    <property type="component" value="Unassembled WGS sequence"/>
</dbReference>
<dbReference type="PANTHER" id="PTHR38760:SF1">
    <property type="entry name" value="ADENYLATE CYCLASE"/>
    <property type="match status" value="1"/>
</dbReference>
<dbReference type="RefSeq" id="WP_009142727.1">
    <property type="nucleotide sequence ID" value="NZ_GL830961.1"/>
</dbReference>
<dbReference type="PIRSF" id="PIRSF001444">
    <property type="entry name" value="Adenylate_cycl"/>
    <property type="match status" value="1"/>
</dbReference>
<feature type="domain" description="Adenylate cyclase class-I N-terminal" evidence="1">
    <location>
        <begin position="14"/>
        <end position="202"/>
    </location>
</feature>
<dbReference type="Pfam" id="PF01295">
    <property type="entry name" value="Adenylate_cycl"/>
    <property type="match status" value="1"/>
</dbReference>
<dbReference type="STRING" id="762983.HMPREF9444_00507"/>
<name>E8LII9_SUCHY</name>
<reference evidence="2 3" key="1">
    <citation type="submission" date="2011-01" db="EMBL/GenBank/DDBJ databases">
        <authorList>
            <person name="Weinstock G."/>
            <person name="Sodergren E."/>
            <person name="Clifton S."/>
            <person name="Fulton L."/>
            <person name="Fulton B."/>
            <person name="Courtney L."/>
            <person name="Fronick C."/>
            <person name="Harrison M."/>
            <person name="Strong C."/>
            <person name="Farmer C."/>
            <person name="Delahaunty K."/>
            <person name="Markovic C."/>
            <person name="Hall O."/>
            <person name="Minx P."/>
            <person name="Tomlinson C."/>
            <person name="Mitreva M."/>
            <person name="Hou S."/>
            <person name="Chen J."/>
            <person name="Wollam A."/>
            <person name="Pepin K.H."/>
            <person name="Johnson M."/>
            <person name="Bhonagiri V."/>
            <person name="Zhang X."/>
            <person name="Suruliraj S."/>
            <person name="Warren W."/>
            <person name="Chinwalla A."/>
            <person name="Mardis E.R."/>
            <person name="Wilson R.K."/>
        </authorList>
    </citation>
    <scope>NUCLEOTIDE SEQUENCE [LARGE SCALE GENOMIC DNA]</scope>
    <source>
        <strain evidence="3">DSM 22608 / JCM 16073 / KCTC 15190 / YIT 12066</strain>
    </source>
</reference>
<dbReference type="GO" id="GO:0004016">
    <property type="term" value="F:adenylate cyclase activity"/>
    <property type="evidence" value="ECO:0007669"/>
    <property type="project" value="UniProtKB-EC"/>
</dbReference>
<dbReference type="HOGENOM" id="CLU_013280_0_0_6"/>
<evidence type="ECO:0000313" key="3">
    <source>
        <dbReference type="Proteomes" id="UP000018458"/>
    </source>
</evidence>
<proteinExistence type="predicted"/>
<keyword evidence="2" id="KW-0456">Lyase</keyword>
<dbReference type="InterPro" id="IPR000274">
    <property type="entry name" value="Adenylate_cyclase_1"/>
</dbReference>
<dbReference type="eggNOG" id="COG3072">
    <property type="taxonomic scope" value="Bacteria"/>
</dbReference>
<dbReference type="EMBL" id="AEVO01000023">
    <property type="protein sequence ID" value="EFY07677.1"/>
    <property type="molecule type" value="Genomic_DNA"/>
</dbReference>
<evidence type="ECO:0000313" key="2">
    <source>
        <dbReference type="EMBL" id="EFY07677.1"/>
    </source>
</evidence>
<dbReference type="OrthoDB" id="5571448at2"/>
<protein>
    <submittedName>
        <fullName evidence="2">Adenylate cyclase, class I</fullName>
        <ecNumber evidence="2">4.6.1.1</ecNumber>
    </submittedName>
</protein>
<dbReference type="InterPro" id="IPR024685">
    <property type="entry name" value="Adenylate_cyclase_1_N"/>
</dbReference>
<evidence type="ECO:0000259" key="1">
    <source>
        <dbReference type="Pfam" id="PF12633"/>
    </source>
</evidence>
<gene>
    <name evidence="2" type="primary">cyaA</name>
    <name evidence="2" type="ORF">HMPREF9444_00507</name>
</gene>
<dbReference type="PANTHER" id="PTHR38760">
    <property type="entry name" value="ADENYLATE CYCLASE"/>
    <property type="match status" value="1"/>
</dbReference>
<dbReference type="Pfam" id="PF12633">
    <property type="entry name" value="Adenyl_cycl_N"/>
    <property type="match status" value="1"/>
</dbReference>
<keyword evidence="3" id="KW-1185">Reference proteome</keyword>
<sequence length="827" mass="93655">MTDVFDKELPLRLKRYLDLNRERLVRAKSVMTVKAQKFLSLIPLFLNYNDPHLPGFKHNDVPCGIDGFVLDDFHKDWLKARLSPEDKLTAPKRNEILGLYAMGSTSSIGQSVHSDLDIWVCVGHDISAQRLSFLNEKCRFLSAFAHGCGVDLNLFVTLDNRFTQGSSDSLDSDNCGSAQNLFLLDEFYRTSFRICGRYIIWFLITTKEEADDYAFYVDKVLNHPSIKKEEWFDFGTIVNSSPGEYFGSGLWLLYKGIDSPFKAAIKILLMEAYSNDYPQTDLLSSKLKDYVLNHDGYGIELDAYYLMYEKVSDYLKSIGDVKRLKLLRVCFFLKIYSGLDGLSDGTALSYRRNLLDKLLSDWQMDKDFIKQIINRDAWKFSFVSRFYQSLYYSLLESYRALLRFSVRHGIEYAITSDDAGILSRKLYAAFDRYPGKILLFNSDLTLSIKERYLTFIRPNKNSLCKKGWHLYSSAPDDIGILASSPIIVGSSLVEVVAWACFNGILTRLTAIYTAGQVGIVSSSRVKQLASDITALKSSLLSPISDLDLQRPRSFKECLVVLNFEDDPTLMRDIESADLDYGSSLCCGRERLCLVGSIDLLMINSWGEACAISFPSGEDGVIQLISSLVRVSRNAEFADAGKLLSSIKISSYASSRGDLIRYDLQSLLRQVFLKMGTGEELSFKIGRNTFLARDDKDRGIIINRLSYLGSESENISVLSPYSMRPEFALQVPGIVECYATLGVMQYFFAPLVEGWEIFIVNERNEVEIYNHYVGSRATLVNAINRFYTRQSEGSSTSSVHFNLPQYFVLSPDLKAIHPFTIKGQPDPD</sequence>
<comment type="caution">
    <text evidence="2">The sequence shown here is derived from an EMBL/GenBank/DDBJ whole genome shotgun (WGS) entry which is preliminary data.</text>
</comment>
<dbReference type="EC" id="4.6.1.1" evidence="2"/>
<dbReference type="GO" id="GO:0006171">
    <property type="term" value="P:cAMP biosynthetic process"/>
    <property type="evidence" value="ECO:0007669"/>
    <property type="project" value="InterPro"/>
</dbReference>
<accession>E8LII9</accession>